<reference evidence="2 3" key="1">
    <citation type="submission" date="2014-04" db="EMBL/GenBank/DDBJ databases">
        <authorList>
            <consortium name="DOE Joint Genome Institute"/>
            <person name="Kuo A."/>
            <person name="Ruytinx J."/>
            <person name="Rineau F."/>
            <person name="Colpaert J."/>
            <person name="Kohler A."/>
            <person name="Nagy L.G."/>
            <person name="Floudas D."/>
            <person name="Copeland A."/>
            <person name="Barry K.W."/>
            <person name="Cichocki N."/>
            <person name="Veneault-Fourrey C."/>
            <person name="LaButti K."/>
            <person name="Lindquist E.A."/>
            <person name="Lipzen A."/>
            <person name="Lundell T."/>
            <person name="Morin E."/>
            <person name="Murat C."/>
            <person name="Sun H."/>
            <person name="Tunlid A."/>
            <person name="Henrissat B."/>
            <person name="Grigoriev I.V."/>
            <person name="Hibbett D.S."/>
            <person name="Martin F."/>
            <person name="Nordberg H.P."/>
            <person name="Cantor M.N."/>
            <person name="Hua S.X."/>
        </authorList>
    </citation>
    <scope>NUCLEOTIDE SEQUENCE [LARGE SCALE GENOMIC DNA]</scope>
    <source>
        <strain evidence="2 3">UH-Slu-Lm8-n1</strain>
    </source>
</reference>
<evidence type="ECO:0000313" key="3">
    <source>
        <dbReference type="Proteomes" id="UP000054485"/>
    </source>
</evidence>
<dbReference type="InParanoid" id="A0A0D0ACF9"/>
<dbReference type="EMBL" id="KN835589">
    <property type="protein sequence ID" value="KIK35789.1"/>
    <property type="molecule type" value="Genomic_DNA"/>
</dbReference>
<gene>
    <name evidence="2" type="ORF">CY34DRAFT_811889</name>
</gene>
<evidence type="ECO:0000259" key="1">
    <source>
        <dbReference type="Pfam" id="PF25790"/>
    </source>
</evidence>
<organism evidence="2 3">
    <name type="scientific">Suillus luteus UH-Slu-Lm8-n1</name>
    <dbReference type="NCBI Taxonomy" id="930992"/>
    <lineage>
        <taxon>Eukaryota</taxon>
        <taxon>Fungi</taxon>
        <taxon>Dikarya</taxon>
        <taxon>Basidiomycota</taxon>
        <taxon>Agaricomycotina</taxon>
        <taxon>Agaricomycetes</taxon>
        <taxon>Agaricomycetidae</taxon>
        <taxon>Boletales</taxon>
        <taxon>Suillineae</taxon>
        <taxon>Suillaceae</taxon>
        <taxon>Suillus</taxon>
    </lineage>
</organism>
<protein>
    <submittedName>
        <fullName evidence="2">Unplaced genomic scaffold CY34scaffold_458, whole genome shotgun sequence</fullName>
    </submittedName>
</protein>
<name>A0A0D0ACF9_9AGAM</name>
<dbReference type="Pfam" id="PF25790">
    <property type="entry name" value="BCD1"/>
    <property type="match status" value="1"/>
</dbReference>
<feature type="domain" description="BCD1 alpha/beta" evidence="1">
    <location>
        <begin position="1"/>
        <end position="111"/>
    </location>
</feature>
<keyword evidence="3" id="KW-1185">Reference proteome</keyword>
<evidence type="ECO:0000313" key="2">
    <source>
        <dbReference type="EMBL" id="KIK35789.1"/>
    </source>
</evidence>
<dbReference type="Proteomes" id="UP000054485">
    <property type="component" value="Unassembled WGS sequence"/>
</dbReference>
<dbReference type="InterPro" id="IPR057721">
    <property type="entry name" value="BCD1_alpha/beta"/>
</dbReference>
<dbReference type="STRING" id="930992.A0A0D0ACF9"/>
<dbReference type="HOGENOM" id="CLU_1595646_0_0_1"/>
<sequence length="167" mass="18538">MQRRKVNQSTLFAKAQVASLTIEFRLYPGAQSQSSSSATPVPYTTIVHHNPINSSLITLLQRHDHPKPKKEHRCPDWATSLLYPHQDDPEGFSVPLLPAQMDLARIPYYPVQTGPSYYKLARARRQNYEKTKAGGMAITGLIGDYGIESDSASEKAAANQTRDELGA</sequence>
<proteinExistence type="predicted"/>
<dbReference type="FunCoup" id="A0A0D0ACF9">
    <property type="interactions" value="17"/>
</dbReference>
<dbReference type="OrthoDB" id="272357at2759"/>
<dbReference type="AlphaFoldDB" id="A0A0D0ACF9"/>
<accession>A0A0D0ACF9</accession>
<reference evidence="3" key="2">
    <citation type="submission" date="2015-01" db="EMBL/GenBank/DDBJ databases">
        <title>Evolutionary Origins and Diversification of the Mycorrhizal Mutualists.</title>
        <authorList>
            <consortium name="DOE Joint Genome Institute"/>
            <consortium name="Mycorrhizal Genomics Consortium"/>
            <person name="Kohler A."/>
            <person name="Kuo A."/>
            <person name="Nagy L.G."/>
            <person name="Floudas D."/>
            <person name="Copeland A."/>
            <person name="Barry K.W."/>
            <person name="Cichocki N."/>
            <person name="Veneault-Fourrey C."/>
            <person name="LaButti K."/>
            <person name="Lindquist E.A."/>
            <person name="Lipzen A."/>
            <person name="Lundell T."/>
            <person name="Morin E."/>
            <person name="Murat C."/>
            <person name="Riley R."/>
            <person name="Ohm R."/>
            <person name="Sun H."/>
            <person name="Tunlid A."/>
            <person name="Henrissat B."/>
            <person name="Grigoriev I.V."/>
            <person name="Hibbett D.S."/>
            <person name="Martin F."/>
        </authorList>
    </citation>
    <scope>NUCLEOTIDE SEQUENCE [LARGE SCALE GENOMIC DNA]</scope>
    <source>
        <strain evidence="3">UH-Slu-Lm8-n1</strain>
    </source>
</reference>